<organism evidence="1 2">
    <name type="scientific">Orchesella dallaii</name>
    <dbReference type="NCBI Taxonomy" id="48710"/>
    <lineage>
        <taxon>Eukaryota</taxon>
        <taxon>Metazoa</taxon>
        <taxon>Ecdysozoa</taxon>
        <taxon>Arthropoda</taxon>
        <taxon>Hexapoda</taxon>
        <taxon>Collembola</taxon>
        <taxon>Entomobryomorpha</taxon>
        <taxon>Entomobryoidea</taxon>
        <taxon>Orchesellidae</taxon>
        <taxon>Orchesellinae</taxon>
        <taxon>Orchesella</taxon>
    </lineage>
</organism>
<dbReference type="SUPFAM" id="SSF52047">
    <property type="entry name" value="RNI-like"/>
    <property type="match status" value="1"/>
</dbReference>
<protein>
    <recommendedName>
        <fullName evidence="3">F-box domain-containing protein</fullName>
    </recommendedName>
</protein>
<evidence type="ECO:0008006" key="3">
    <source>
        <dbReference type="Google" id="ProtNLM"/>
    </source>
</evidence>
<reference evidence="1 2" key="1">
    <citation type="submission" date="2024-08" db="EMBL/GenBank/DDBJ databases">
        <authorList>
            <person name="Cucini C."/>
            <person name="Frati F."/>
        </authorList>
    </citation>
    <scope>NUCLEOTIDE SEQUENCE [LARGE SCALE GENOMIC DNA]</scope>
</reference>
<gene>
    <name evidence="1" type="ORF">ODALV1_LOCUS31107</name>
</gene>
<evidence type="ECO:0000313" key="2">
    <source>
        <dbReference type="Proteomes" id="UP001642540"/>
    </source>
</evidence>
<comment type="caution">
    <text evidence="1">The sequence shown here is derived from an EMBL/GenBank/DDBJ whole genome shotgun (WGS) entry which is preliminary data.</text>
</comment>
<name>A0ABP1S8K7_9HEXA</name>
<sequence length="465" mass="53095">MDDHATLLGQCEITNEDYSYSHHQSPNTVPMLLPETWEQVLLNLSSNDFHSAINTCPEWNCLMSSQKTALLFPLVLPILIDYLPLETILQLRKVSKKCTLEATNNLLKEHPGFRPPVNRRSLFHKLSSIDKYTFTSEKQIHEFISRVESRPFPEANPFLLGSLTIHLNGWVNAEILRRTKAFQQLFSLYGHHVEKVYLPQFQIDGRTLETFLTLLANAPNIKSINILGPVHMAEEFLEGLTFPKLEKLEGMYMYHGFQDVSLESGFLLRMLTQYGAQLKSLSMNNLLRSPNVSSTLLSLLAPNVTWFELATVNGAALRKLACVNWQLEELIIWGEEREGCTGSILLGFLEVVNNFAGTLINLKLICSDIERIQGLVSFERMAPLVKLNTFTIEFVNLRLGWIWEFLGRCCQNLKEVYLMTNASLTEDELQLAKRLFDSLPMLKRIVILPNFLMSGVLRRVILPPN</sequence>
<proteinExistence type="predicted"/>
<dbReference type="Proteomes" id="UP001642540">
    <property type="component" value="Unassembled WGS sequence"/>
</dbReference>
<evidence type="ECO:0000313" key="1">
    <source>
        <dbReference type="EMBL" id="CAL8147327.1"/>
    </source>
</evidence>
<dbReference type="EMBL" id="CAXLJM020000164">
    <property type="protein sequence ID" value="CAL8147327.1"/>
    <property type="molecule type" value="Genomic_DNA"/>
</dbReference>
<accession>A0ABP1S8K7</accession>
<keyword evidence="2" id="KW-1185">Reference proteome</keyword>